<dbReference type="Proteomes" id="UP000823749">
    <property type="component" value="Chromosome 4"/>
</dbReference>
<evidence type="ECO:0008006" key="4">
    <source>
        <dbReference type="Google" id="ProtNLM"/>
    </source>
</evidence>
<dbReference type="InterPro" id="IPR042197">
    <property type="entry name" value="Apaf_helical"/>
</dbReference>
<sequence>MDVHKIEVIRIEILSKQESWDLFKKVGNYIDAHELRELAWAVCKECQGFPVAINAIGAALKNKDIYAWRDALDKLKNSMLSEIDGIDPKVYASYRLYKSQNQLLPKQLLDGFLLGLATDFHVLEGVV</sequence>
<keyword evidence="3" id="KW-1185">Reference proteome</keyword>
<name>A0AAV6KGT4_9ERIC</name>
<dbReference type="EMBL" id="JACTNZ010000004">
    <property type="protein sequence ID" value="KAG5551737.1"/>
    <property type="molecule type" value="Genomic_DNA"/>
</dbReference>
<proteinExistence type="predicted"/>
<evidence type="ECO:0000313" key="3">
    <source>
        <dbReference type="Proteomes" id="UP000823749"/>
    </source>
</evidence>
<dbReference type="SUPFAM" id="SSF52540">
    <property type="entry name" value="P-loop containing nucleoside triphosphate hydrolases"/>
    <property type="match status" value="1"/>
</dbReference>
<dbReference type="AlphaFoldDB" id="A0AAV6KGT4"/>
<protein>
    <recommendedName>
        <fullName evidence="4">NB-ARC domain-containing protein</fullName>
    </recommendedName>
</protein>
<dbReference type="InterPro" id="IPR027417">
    <property type="entry name" value="P-loop_NTPase"/>
</dbReference>
<accession>A0AAV6KGT4</accession>
<gene>
    <name evidence="2" type="ORF">RHGRI_009973</name>
</gene>
<dbReference type="Gene3D" id="1.10.8.430">
    <property type="entry name" value="Helical domain of apoptotic protease-activating factors"/>
    <property type="match status" value="1"/>
</dbReference>
<evidence type="ECO:0000256" key="1">
    <source>
        <dbReference type="ARBA" id="ARBA00022614"/>
    </source>
</evidence>
<keyword evidence="1" id="KW-0433">Leucine-rich repeat</keyword>
<comment type="caution">
    <text evidence="2">The sequence shown here is derived from an EMBL/GenBank/DDBJ whole genome shotgun (WGS) entry which is preliminary data.</text>
</comment>
<dbReference type="GO" id="GO:0043531">
    <property type="term" value="F:ADP binding"/>
    <property type="evidence" value="ECO:0007669"/>
    <property type="project" value="InterPro"/>
</dbReference>
<organism evidence="2 3">
    <name type="scientific">Rhododendron griersonianum</name>
    <dbReference type="NCBI Taxonomy" id="479676"/>
    <lineage>
        <taxon>Eukaryota</taxon>
        <taxon>Viridiplantae</taxon>
        <taxon>Streptophyta</taxon>
        <taxon>Embryophyta</taxon>
        <taxon>Tracheophyta</taxon>
        <taxon>Spermatophyta</taxon>
        <taxon>Magnoliopsida</taxon>
        <taxon>eudicotyledons</taxon>
        <taxon>Gunneridae</taxon>
        <taxon>Pentapetalae</taxon>
        <taxon>asterids</taxon>
        <taxon>Ericales</taxon>
        <taxon>Ericaceae</taxon>
        <taxon>Ericoideae</taxon>
        <taxon>Rhodoreae</taxon>
        <taxon>Rhododendron</taxon>
    </lineage>
</organism>
<reference evidence="2" key="1">
    <citation type="submission" date="2020-08" db="EMBL/GenBank/DDBJ databases">
        <title>Plant Genome Project.</title>
        <authorList>
            <person name="Zhang R.-G."/>
        </authorList>
    </citation>
    <scope>NUCLEOTIDE SEQUENCE</scope>
    <source>
        <strain evidence="2">WSP0</strain>
        <tissue evidence="2">Leaf</tissue>
    </source>
</reference>
<evidence type="ECO:0000313" key="2">
    <source>
        <dbReference type="EMBL" id="KAG5551737.1"/>
    </source>
</evidence>